<dbReference type="PANTHER" id="PTHR42928:SF5">
    <property type="entry name" value="BLR1237 PROTEIN"/>
    <property type="match status" value="1"/>
</dbReference>
<evidence type="ECO:0000256" key="2">
    <source>
        <dbReference type="SAM" id="SignalP"/>
    </source>
</evidence>
<sequence length="325" mass="33270">MKPSRRHVLALALSAIAACAAAPAAAQGYPSKPITLVVAYPAGGDTDALARLFGEKLSSRVSQPVVVDNKPGASGVIGSSFVARAPADGYTLLLAPSTFSIAQLVLKPGSAGYDVLNGFTPIIETGTLPLVLVASSGAGMKTFKDVAAAAKSGPLSYASPGSGSPMHILGELVNKAAGIDLRHVPYRGVAPAVNDVLGGHVPLTYITLGPVAPYLPAGKMVPLAVADSKRSPLAPNVPTFEELGYKGLQVGAWHGLFGPKGMPADIVKTLNAHFNEILKMPDVVARMETLGAIPLGGSPETLAKTNAADYERLGKVIKDLGIQAD</sequence>
<accession>A0ABU8WPQ7</accession>
<name>A0ABU8WPQ7_9BURK</name>
<dbReference type="InterPro" id="IPR005064">
    <property type="entry name" value="BUG"/>
</dbReference>
<dbReference type="PROSITE" id="PS51318">
    <property type="entry name" value="TAT"/>
    <property type="match status" value="1"/>
</dbReference>
<dbReference type="InterPro" id="IPR042100">
    <property type="entry name" value="Bug_dom1"/>
</dbReference>
<evidence type="ECO:0000313" key="3">
    <source>
        <dbReference type="EMBL" id="MEJ8849537.1"/>
    </source>
</evidence>
<reference evidence="3 4" key="1">
    <citation type="submission" date="2024-03" db="EMBL/GenBank/DDBJ databases">
        <title>Novel species of the genus Variovorax.</title>
        <authorList>
            <person name="Liu Q."/>
            <person name="Xin Y.-H."/>
        </authorList>
    </citation>
    <scope>NUCLEOTIDE SEQUENCE [LARGE SCALE GENOMIC DNA]</scope>
    <source>
        <strain evidence="3 4">KACC 18900</strain>
    </source>
</reference>
<dbReference type="Proteomes" id="UP001385892">
    <property type="component" value="Unassembled WGS sequence"/>
</dbReference>
<dbReference type="Gene3D" id="3.40.190.10">
    <property type="entry name" value="Periplasmic binding protein-like II"/>
    <property type="match status" value="1"/>
</dbReference>
<dbReference type="PIRSF" id="PIRSF017082">
    <property type="entry name" value="YflP"/>
    <property type="match status" value="1"/>
</dbReference>
<dbReference type="SUPFAM" id="SSF53850">
    <property type="entry name" value="Periplasmic binding protein-like II"/>
    <property type="match status" value="1"/>
</dbReference>
<proteinExistence type="inferred from homology"/>
<protein>
    <submittedName>
        <fullName evidence="3">Tripartite tricarboxylate transporter substrate binding protein</fullName>
    </submittedName>
</protein>
<dbReference type="CDD" id="cd07012">
    <property type="entry name" value="PBP2_Bug_TTT"/>
    <property type="match status" value="1"/>
</dbReference>
<feature type="chain" id="PRO_5046827696" evidence="2">
    <location>
        <begin position="27"/>
        <end position="325"/>
    </location>
</feature>
<dbReference type="EMBL" id="JBBKZT010000011">
    <property type="protein sequence ID" value="MEJ8849537.1"/>
    <property type="molecule type" value="Genomic_DNA"/>
</dbReference>
<evidence type="ECO:0000313" key="4">
    <source>
        <dbReference type="Proteomes" id="UP001385892"/>
    </source>
</evidence>
<comment type="caution">
    <text evidence="3">The sequence shown here is derived from an EMBL/GenBank/DDBJ whole genome shotgun (WGS) entry which is preliminary data.</text>
</comment>
<comment type="similarity">
    <text evidence="1">Belongs to the UPF0065 (bug) family.</text>
</comment>
<organism evidence="3 4">
    <name type="scientific">Variovorax rhizosphaerae</name>
    <dbReference type="NCBI Taxonomy" id="1836200"/>
    <lineage>
        <taxon>Bacteria</taxon>
        <taxon>Pseudomonadati</taxon>
        <taxon>Pseudomonadota</taxon>
        <taxon>Betaproteobacteria</taxon>
        <taxon>Burkholderiales</taxon>
        <taxon>Comamonadaceae</taxon>
        <taxon>Variovorax</taxon>
    </lineage>
</organism>
<dbReference type="RefSeq" id="WP_340344856.1">
    <property type="nucleotide sequence ID" value="NZ_JBBKZT010000011.1"/>
</dbReference>
<dbReference type="PANTHER" id="PTHR42928">
    <property type="entry name" value="TRICARBOXYLATE-BINDING PROTEIN"/>
    <property type="match status" value="1"/>
</dbReference>
<evidence type="ECO:0000256" key="1">
    <source>
        <dbReference type="ARBA" id="ARBA00006987"/>
    </source>
</evidence>
<dbReference type="Gene3D" id="3.40.190.150">
    <property type="entry name" value="Bordetella uptake gene, domain 1"/>
    <property type="match status" value="1"/>
</dbReference>
<dbReference type="PROSITE" id="PS51257">
    <property type="entry name" value="PROKAR_LIPOPROTEIN"/>
    <property type="match status" value="1"/>
</dbReference>
<gene>
    <name evidence="3" type="ORF">WKW82_23005</name>
</gene>
<dbReference type="InterPro" id="IPR006311">
    <property type="entry name" value="TAT_signal"/>
</dbReference>
<dbReference type="Pfam" id="PF03401">
    <property type="entry name" value="TctC"/>
    <property type="match status" value="1"/>
</dbReference>
<keyword evidence="4" id="KW-1185">Reference proteome</keyword>
<feature type="signal peptide" evidence="2">
    <location>
        <begin position="1"/>
        <end position="26"/>
    </location>
</feature>
<keyword evidence="2" id="KW-0732">Signal</keyword>